<keyword evidence="3" id="KW-0121">Carboxypeptidase</keyword>
<sequence length="158" mass="17340">MNAFDTYMHGIIVRAQHECREDGSKVVEAQHLLLAIAAEQEPATHRILGSAGLDQATIRAALEREFDHSLSVVGVSRTAFQMPRPSLLPTHPPVGTSVKLVLERIMTSFRKKDLQPAHVLLAILFAEVGTVPRALALAGIDREDLMAQVRQTITTENT</sequence>
<gene>
    <name evidence="3" type="ORF">JOF56_010566</name>
</gene>
<dbReference type="RefSeq" id="WP_209646826.1">
    <property type="nucleotide sequence ID" value="NZ_JAGINW010000001.1"/>
</dbReference>
<evidence type="ECO:0000313" key="3">
    <source>
        <dbReference type="EMBL" id="MBP2330181.1"/>
    </source>
</evidence>
<dbReference type="SUPFAM" id="SSF81923">
    <property type="entry name" value="Double Clp-N motif"/>
    <property type="match status" value="1"/>
</dbReference>
<dbReference type="Proteomes" id="UP001519332">
    <property type="component" value="Unassembled WGS sequence"/>
</dbReference>
<comment type="caution">
    <text evidence="3">The sequence shown here is derived from an EMBL/GenBank/DDBJ whole genome shotgun (WGS) entry which is preliminary data.</text>
</comment>
<name>A0ABS4U0K4_9PSEU</name>
<keyword evidence="4" id="KW-1185">Reference proteome</keyword>
<keyword evidence="1" id="KW-0677">Repeat</keyword>
<evidence type="ECO:0000259" key="2">
    <source>
        <dbReference type="PROSITE" id="PS51903"/>
    </source>
</evidence>
<proteinExistence type="predicted"/>
<keyword evidence="3" id="KW-0378">Hydrolase</keyword>
<protein>
    <submittedName>
        <fullName evidence="3">D-alanyl-D-alanine carboxypeptidase</fullName>
        <ecNumber evidence="3">3.4.16.4</ecNumber>
    </submittedName>
</protein>
<accession>A0ABS4U0K4</accession>
<dbReference type="PROSITE" id="PS51903">
    <property type="entry name" value="CLP_R"/>
    <property type="match status" value="1"/>
</dbReference>
<dbReference type="Gene3D" id="1.10.1780.10">
    <property type="entry name" value="Clp, N-terminal domain"/>
    <property type="match status" value="1"/>
</dbReference>
<evidence type="ECO:0000313" key="4">
    <source>
        <dbReference type="Proteomes" id="UP001519332"/>
    </source>
</evidence>
<dbReference type="InterPro" id="IPR036628">
    <property type="entry name" value="Clp_N_dom_sf"/>
</dbReference>
<organism evidence="3 4">
    <name type="scientific">Kibdelosporangium banguiense</name>
    <dbReference type="NCBI Taxonomy" id="1365924"/>
    <lineage>
        <taxon>Bacteria</taxon>
        <taxon>Bacillati</taxon>
        <taxon>Actinomycetota</taxon>
        <taxon>Actinomycetes</taxon>
        <taxon>Pseudonocardiales</taxon>
        <taxon>Pseudonocardiaceae</taxon>
        <taxon>Kibdelosporangium</taxon>
    </lineage>
</organism>
<feature type="domain" description="Clp R" evidence="2">
    <location>
        <begin position="1"/>
        <end position="156"/>
    </location>
</feature>
<dbReference type="EC" id="3.4.16.4" evidence="3"/>
<dbReference type="EMBL" id="JAGINW010000001">
    <property type="protein sequence ID" value="MBP2330181.1"/>
    <property type="molecule type" value="Genomic_DNA"/>
</dbReference>
<dbReference type="GO" id="GO:0009002">
    <property type="term" value="F:serine-type D-Ala-D-Ala carboxypeptidase activity"/>
    <property type="evidence" value="ECO:0007669"/>
    <property type="project" value="UniProtKB-EC"/>
</dbReference>
<reference evidence="3 4" key="1">
    <citation type="submission" date="2021-03" db="EMBL/GenBank/DDBJ databases">
        <title>Sequencing the genomes of 1000 actinobacteria strains.</title>
        <authorList>
            <person name="Klenk H.-P."/>
        </authorList>
    </citation>
    <scope>NUCLEOTIDE SEQUENCE [LARGE SCALE GENOMIC DNA]</scope>
    <source>
        <strain evidence="3 4">DSM 46670</strain>
    </source>
</reference>
<dbReference type="Pfam" id="PF02861">
    <property type="entry name" value="Clp_N"/>
    <property type="match status" value="1"/>
</dbReference>
<evidence type="ECO:0000256" key="1">
    <source>
        <dbReference type="PROSITE-ProRule" id="PRU01251"/>
    </source>
</evidence>
<keyword evidence="3" id="KW-0645">Protease</keyword>
<dbReference type="InterPro" id="IPR004176">
    <property type="entry name" value="Clp_R_N"/>
</dbReference>